<dbReference type="RefSeq" id="WP_320378371.1">
    <property type="nucleotide sequence ID" value="NZ_JAWDIQ010000001.1"/>
</dbReference>
<evidence type="ECO:0000313" key="2">
    <source>
        <dbReference type="EMBL" id="MDY0407565.1"/>
    </source>
</evidence>
<reference evidence="2 3" key="1">
    <citation type="submission" date="2023-10" db="EMBL/GenBank/DDBJ databases">
        <title>Virgibacillus soli CC-YMP-6 genome.</title>
        <authorList>
            <person name="Miliotis G."/>
            <person name="Sengupta P."/>
            <person name="Hameed A."/>
            <person name="Chuvochina M."/>
            <person name="Mcdonagh F."/>
            <person name="Simpson A.C."/>
            <person name="Singh N.K."/>
            <person name="Rekha P.D."/>
            <person name="Raman K."/>
            <person name="Hugenholtz P."/>
            <person name="Venkateswaran K."/>
        </authorList>
    </citation>
    <scope>NUCLEOTIDE SEQUENCE [LARGE SCALE GENOMIC DNA]</scope>
    <source>
        <strain evidence="2 3">CC-YMP-6</strain>
    </source>
</reference>
<protein>
    <submittedName>
        <fullName evidence="2">DUF2268 domain-containing protein</fullName>
    </submittedName>
</protein>
<dbReference type="EMBL" id="JAWDIQ010000001">
    <property type="protein sequence ID" value="MDY0407565.1"/>
    <property type="molecule type" value="Genomic_DNA"/>
</dbReference>
<name>A0ABU5CMJ4_9BACI</name>
<proteinExistence type="predicted"/>
<feature type="domain" description="DUF2268" evidence="1">
    <location>
        <begin position="65"/>
        <end position="256"/>
    </location>
</feature>
<evidence type="ECO:0000259" key="1">
    <source>
        <dbReference type="Pfam" id="PF10026"/>
    </source>
</evidence>
<dbReference type="InterPro" id="IPR018728">
    <property type="entry name" value="DUF2268"/>
</dbReference>
<accession>A0ABU5CMJ4</accession>
<gene>
    <name evidence="2" type="ORF">RWD45_01610</name>
</gene>
<sequence>MTIINTEKWLIETWDYPIEMCEQLEKYFQHVSSSEIYHYLTMHGMYHHPLQDGESIIQELRTNNCWEVIRKEEQRLRKLWNGQDIPIFIFPADPNSQELRKNFNGKSGLAFADKLFLFLAAQNSVSEMKALFTHEYNHVCRLAKLDKKETDYVLLDSIIIEGLAEYAVLEQFGDEHTAQWTTYHTDVELENMWQRLIYPMRHLPKGIRRHHDILYGARLYPKMVGYCVGYYLVHQYAKKYKLTSKELFEIPSYKIAQITDEKTSYFWG</sequence>
<evidence type="ECO:0000313" key="3">
    <source>
        <dbReference type="Proteomes" id="UP001275315"/>
    </source>
</evidence>
<organism evidence="2 3">
    <name type="scientific">Paracerasibacillus soli</name>
    <dbReference type="NCBI Taxonomy" id="480284"/>
    <lineage>
        <taxon>Bacteria</taxon>
        <taxon>Bacillati</taxon>
        <taxon>Bacillota</taxon>
        <taxon>Bacilli</taxon>
        <taxon>Bacillales</taxon>
        <taxon>Bacillaceae</taxon>
        <taxon>Paracerasibacillus</taxon>
    </lineage>
</organism>
<dbReference type="Proteomes" id="UP001275315">
    <property type="component" value="Unassembled WGS sequence"/>
</dbReference>
<comment type="caution">
    <text evidence="2">The sequence shown here is derived from an EMBL/GenBank/DDBJ whole genome shotgun (WGS) entry which is preliminary data.</text>
</comment>
<dbReference type="Pfam" id="PF10026">
    <property type="entry name" value="DUF2268"/>
    <property type="match status" value="1"/>
</dbReference>
<keyword evidence="3" id="KW-1185">Reference proteome</keyword>